<organism evidence="2 3">
    <name type="scientific">Kibdelosporangium aridum</name>
    <dbReference type="NCBI Taxonomy" id="2030"/>
    <lineage>
        <taxon>Bacteria</taxon>
        <taxon>Bacillati</taxon>
        <taxon>Actinomycetota</taxon>
        <taxon>Actinomycetes</taxon>
        <taxon>Pseudonocardiales</taxon>
        <taxon>Pseudonocardiaceae</taxon>
        <taxon>Kibdelosporangium</taxon>
    </lineage>
</organism>
<evidence type="ECO:0000256" key="1">
    <source>
        <dbReference type="SAM" id="MobiDB-lite"/>
    </source>
</evidence>
<sequence length="116" mass="13313">MLDPRCENDEPGRRDRGRRQDGGPAPPAGKPRHGAVLPGHYCEHQRIADRDVELHSIQWHRGWSTKPQGLDILWALAFRVRGRKILEAVDFASDQHAADQFFWKNYELAPLPDRLA</sequence>
<feature type="compositionally biased region" description="Basic and acidic residues" evidence="1">
    <location>
        <begin position="1"/>
        <end position="21"/>
    </location>
</feature>
<evidence type="ECO:0000313" key="2">
    <source>
        <dbReference type="EMBL" id="RSM80424.1"/>
    </source>
</evidence>
<accession>A0A428Z375</accession>
<feature type="region of interest" description="Disordered" evidence="1">
    <location>
        <begin position="1"/>
        <end position="37"/>
    </location>
</feature>
<evidence type="ECO:0000313" key="3">
    <source>
        <dbReference type="Proteomes" id="UP000287547"/>
    </source>
</evidence>
<proteinExistence type="predicted"/>
<gene>
    <name evidence="2" type="ORF">DMH04_30305</name>
</gene>
<protein>
    <submittedName>
        <fullName evidence="2">Uncharacterized protein</fullName>
    </submittedName>
</protein>
<dbReference type="EMBL" id="QHKI01000029">
    <property type="protein sequence ID" value="RSM80424.1"/>
    <property type="molecule type" value="Genomic_DNA"/>
</dbReference>
<name>A0A428Z375_KIBAR</name>
<reference evidence="2 3" key="1">
    <citation type="submission" date="2018-05" db="EMBL/GenBank/DDBJ databases">
        <title>Evolution of GPA BGCs.</title>
        <authorList>
            <person name="Waglechner N."/>
            <person name="Wright G.D."/>
        </authorList>
    </citation>
    <scope>NUCLEOTIDE SEQUENCE [LARGE SCALE GENOMIC DNA]</scope>
    <source>
        <strain evidence="2 3">A82846</strain>
    </source>
</reference>
<comment type="caution">
    <text evidence="2">The sequence shown here is derived from an EMBL/GenBank/DDBJ whole genome shotgun (WGS) entry which is preliminary data.</text>
</comment>
<dbReference type="Proteomes" id="UP000287547">
    <property type="component" value="Unassembled WGS sequence"/>
</dbReference>
<dbReference type="AlphaFoldDB" id="A0A428Z375"/>